<evidence type="ECO:0000313" key="14">
    <source>
        <dbReference type="EMBL" id="CAG8459159.1"/>
    </source>
</evidence>
<dbReference type="Gene3D" id="4.10.320.10">
    <property type="entry name" value="E3-binding domain"/>
    <property type="match status" value="1"/>
</dbReference>
<dbReference type="Gene3D" id="3.30.559.10">
    <property type="entry name" value="Chloramphenicol acetyltransferase-like domain"/>
    <property type="match status" value="1"/>
</dbReference>
<feature type="domain" description="Peripheral subunit-binding (PSBD)" evidence="13">
    <location>
        <begin position="190"/>
        <end position="227"/>
    </location>
</feature>
<comment type="similarity">
    <text evidence="3 10">Belongs to the 2-oxoacid dehydrogenase family.</text>
</comment>
<comment type="caution">
    <text evidence="14">The sequence shown here is derived from an EMBL/GenBank/DDBJ whole genome shotgun (WGS) entry which is preliminary data.</text>
</comment>
<evidence type="ECO:0000256" key="5">
    <source>
        <dbReference type="ARBA" id="ARBA00022823"/>
    </source>
</evidence>
<keyword evidence="4 10" id="KW-0808">Transferase</keyword>
<dbReference type="PROSITE" id="PS50968">
    <property type="entry name" value="BIOTINYL_LIPOYL"/>
    <property type="match status" value="1"/>
</dbReference>
<dbReference type="FunFam" id="4.10.320.10:FF:000002">
    <property type="entry name" value="Dihydrolipoamide acetyltransferase component of pyruvate dehydrogenase complex"/>
    <property type="match status" value="1"/>
</dbReference>
<dbReference type="GO" id="GO:0005759">
    <property type="term" value="C:mitochondrial matrix"/>
    <property type="evidence" value="ECO:0007669"/>
    <property type="project" value="UniProtKB-SubCell"/>
</dbReference>
<dbReference type="PROSITE" id="PS00189">
    <property type="entry name" value="LIPOYL"/>
    <property type="match status" value="1"/>
</dbReference>
<evidence type="ECO:0000256" key="1">
    <source>
        <dbReference type="ARBA" id="ARBA00001938"/>
    </source>
</evidence>
<evidence type="ECO:0000313" key="15">
    <source>
        <dbReference type="Proteomes" id="UP000789508"/>
    </source>
</evidence>
<dbReference type="PROSITE" id="PS51826">
    <property type="entry name" value="PSBD"/>
    <property type="match status" value="1"/>
</dbReference>
<dbReference type="Pfam" id="PF00198">
    <property type="entry name" value="2-oxoacid_dh"/>
    <property type="match status" value="1"/>
</dbReference>
<dbReference type="GO" id="GO:0005829">
    <property type="term" value="C:cytosol"/>
    <property type="evidence" value="ECO:0007669"/>
    <property type="project" value="UniProtKB-ARBA"/>
</dbReference>
<evidence type="ECO:0000259" key="12">
    <source>
        <dbReference type="PROSITE" id="PS50968"/>
    </source>
</evidence>
<dbReference type="InterPro" id="IPR004167">
    <property type="entry name" value="PSBD"/>
</dbReference>
<dbReference type="InterPro" id="IPR011053">
    <property type="entry name" value="Single_hybrid_motif"/>
</dbReference>
<dbReference type="InterPro" id="IPR050743">
    <property type="entry name" value="2-oxoacid_DH_E2_comp"/>
</dbReference>
<feature type="domain" description="Lipoyl-binding" evidence="12">
    <location>
        <begin position="68"/>
        <end position="143"/>
    </location>
</feature>
<proteinExistence type="inferred from homology"/>
<name>A0A9N8Z175_9GLOM</name>
<evidence type="ECO:0000256" key="9">
    <source>
        <dbReference type="ARBA" id="ARBA00051775"/>
    </source>
</evidence>
<evidence type="ECO:0000259" key="13">
    <source>
        <dbReference type="PROSITE" id="PS51826"/>
    </source>
</evidence>
<dbReference type="InterPro" id="IPR000089">
    <property type="entry name" value="Biotin_lipoyl"/>
</dbReference>
<sequence length="504" mass="56245">MPCREGNLKRSYCTHLQRKFSGYYDSSPKSTTSIGTSFPRFNISQDNKILFSRYHSRYFHATNFNNAIIPFVLADVGEGITECEITQWYVKPGDQINEFDKLCEVQSDKASVEITSRYTGTIVKIHYNIGEMARVGMPIVDIEAPDEVIESFAPATKTVEEKPSPLSSESQNSFKGSIEPQSPNLAKITLATPAVRRLAREFAIDISKIQGTGKAGRVSKDDVLNYVAKGNRNIKATPLLTSVPTTTAATVSKDEIVKLSSLQKSMFKTMTRSLQIPHFGYSDEYCMDKIIEFKNIINENFFKNNRDELPIKKVSFMPFFIKTFSTALLDFPVLNATIIDAEDVNTAKLHYRSQHNIGIAMDTPGGLIVPNIKNVQEKSIFEIAQELHRLQEAGKQNAIPPADLKDGTITLSNIGIIGGEFLNPVVVSSELCLAAIGKINRLPRFEMVNDEKSGRLREKVVAKSLVKISFCADHRVIDGATVARFSETWKNLIENPVLLSFKLK</sequence>
<dbReference type="InterPro" id="IPR001078">
    <property type="entry name" value="2-oxoacid_DH_actylTfrase"/>
</dbReference>
<keyword evidence="6" id="KW-0809">Transit peptide</keyword>
<dbReference type="InterPro" id="IPR036625">
    <property type="entry name" value="E3-bd_dom_sf"/>
</dbReference>
<protein>
    <recommendedName>
        <fullName evidence="10">Dihydrolipoamide acetyltransferase component of pyruvate dehydrogenase complex</fullName>
        <ecNumber evidence="10">2.3.1.-</ecNumber>
    </recommendedName>
</protein>
<evidence type="ECO:0000256" key="11">
    <source>
        <dbReference type="SAM" id="MobiDB-lite"/>
    </source>
</evidence>
<evidence type="ECO:0000256" key="3">
    <source>
        <dbReference type="ARBA" id="ARBA00007317"/>
    </source>
</evidence>
<dbReference type="GO" id="GO:0043754">
    <property type="term" value="F:dihydrolipoamide branched chain acyltransferase activity"/>
    <property type="evidence" value="ECO:0007669"/>
    <property type="project" value="UniProtKB-EC"/>
</dbReference>
<organism evidence="14 15">
    <name type="scientific">Ambispora leptoticha</name>
    <dbReference type="NCBI Taxonomy" id="144679"/>
    <lineage>
        <taxon>Eukaryota</taxon>
        <taxon>Fungi</taxon>
        <taxon>Fungi incertae sedis</taxon>
        <taxon>Mucoromycota</taxon>
        <taxon>Glomeromycotina</taxon>
        <taxon>Glomeromycetes</taxon>
        <taxon>Archaeosporales</taxon>
        <taxon>Ambisporaceae</taxon>
        <taxon>Ambispora</taxon>
    </lineage>
</organism>
<keyword evidence="15" id="KW-1185">Reference proteome</keyword>
<dbReference type="PANTHER" id="PTHR43178:SF5">
    <property type="entry name" value="LIPOAMIDE ACYLTRANSFERASE COMPONENT OF BRANCHED-CHAIN ALPHA-KETO ACID DEHYDROGENASE COMPLEX, MITOCHONDRIAL"/>
    <property type="match status" value="1"/>
</dbReference>
<keyword evidence="5 10" id="KW-0450">Lipoyl</keyword>
<evidence type="ECO:0000256" key="10">
    <source>
        <dbReference type="RuleBase" id="RU003423"/>
    </source>
</evidence>
<dbReference type="SUPFAM" id="SSF47005">
    <property type="entry name" value="Peripheral subunit-binding domain of 2-oxo acid dehydrogenase complex"/>
    <property type="match status" value="1"/>
</dbReference>
<dbReference type="InterPro" id="IPR003016">
    <property type="entry name" value="2-oxoA_DH_lipoyl-BS"/>
</dbReference>
<dbReference type="Pfam" id="PF02817">
    <property type="entry name" value="E3_binding"/>
    <property type="match status" value="1"/>
</dbReference>
<accession>A0A9N8Z175</accession>
<dbReference type="FunFam" id="2.40.50.100:FF:000013">
    <property type="entry name" value="Dihydrolipoamide acetyltransferase component of pyruvate dehydrogenase complex"/>
    <property type="match status" value="1"/>
</dbReference>
<comment type="cofactor">
    <cofactor evidence="1 10">
        <name>(R)-lipoate</name>
        <dbReference type="ChEBI" id="CHEBI:83088"/>
    </cofactor>
</comment>
<evidence type="ECO:0000256" key="8">
    <source>
        <dbReference type="ARBA" id="ARBA00023315"/>
    </source>
</evidence>
<feature type="compositionally biased region" description="Polar residues" evidence="11">
    <location>
        <begin position="165"/>
        <end position="179"/>
    </location>
</feature>
<dbReference type="GO" id="GO:0031405">
    <property type="term" value="F:lipoic acid binding"/>
    <property type="evidence" value="ECO:0007669"/>
    <property type="project" value="TreeGrafter"/>
</dbReference>
<dbReference type="Pfam" id="PF00364">
    <property type="entry name" value="Biotin_lipoyl"/>
    <property type="match status" value="1"/>
</dbReference>
<reference evidence="14" key="1">
    <citation type="submission" date="2021-06" db="EMBL/GenBank/DDBJ databases">
        <authorList>
            <person name="Kallberg Y."/>
            <person name="Tangrot J."/>
            <person name="Rosling A."/>
        </authorList>
    </citation>
    <scope>NUCLEOTIDE SEQUENCE</scope>
    <source>
        <strain evidence="14">FL130A</strain>
    </source>
</reference>
<evidence type="ECO:0000256" key="4">
    <source>
        <dbReference type="ARBA" id="ARBA00022679"/>
    </source>
</evidence>
<keyword evidence="7" id="KW-0496">Mitochondrion</keyword>
<keyword evidence="8 10" id="KW-0012">Acyltransferase</keyword>
<evidence type="ECO:0000256" key="7">
    <source>
        <dbReference type="ARBA" id="ARBA00023128"/>
    </source>
</evidence>
<gene>
    <name evidence="14" type="ORF">ALEPTO_LOCUS1443</name>
</gene>
<dbReference type="AlphaFoldDB" id="A0A9N8Z175"/>
<evidence type="ECO:0000256" key="2">
    <source>
        <dbReference type="ARBA" id="ARBA00004305"/>
    </source>
</evidence>
<dbReference type="FunFam" id="3.30.559.10:FF:000007">
    <property type="entry name" value="Dihydrolipoamide acetyltransferase component of pyruvate dehydrogenase complex"/>
    <property type="match status" value="1"/>
</dbReference>
<dbReference type="SUPFAM" id="SSF51230">
    <property type="entry name" value="Single hybrid motif"/>
    <property type="match status" value="1"/>
</dbReference>
<dbReference type="GO" id="GO:0045333">
    <property type="term" value="P:cellular respiration"/>
    <property type="evidence" value="ECO:0007669"/>
    <property type="project" value="UniProtKB-ARBA"/>
</dbReference>
<dbReference type="OrthoDB" id="15567at2759"/>
<dbReference type="SUPFAM" id="SSF52777">
    <property type="entry name" value="CoA-dependent acyltransferases"/>
    <property type="match status" value="1"/>
</dbReference>
<dbReference type="EC" id="2.3.1.-" evidence="10"/>
<dbReference type="Gene3D" id="2.40.50.100">
    <property type="match status" value="1"/>
</dbReference>
<feature type="region of interest" description="Disordered" evidence="11">
    <location>
        <begin position="159"/>
        <end position="179"/>
    </location>
</feature>
<evidence type="ECO:0000256" key="6">
    <source>
        <dbReference type="ARBA" id="ARBA00022946"/>
    </source>
</evidence>
<dbReference type="EMBL" id="CAJVPS010000158">
    <property type="protein sequence ID" value="CAG8459159.1"/>
    <property type="molecule type" value="Genomic_DNA"/>
</dbReference>
<dbReference type="InterPro" id="IPR023213">
    <property type="entry name" value="CAT-like_dom_sf"/>
</dbReference>
<dbReference type="CDD" id="cd06849">
    <property type="entry name" value="lipoyl_domain"/>
    <property type="match status" value="1"/>
</dbReference>
<dbReference type="PANTHER" id="PTHR43178">
    <property type="entry name" value="DIHYDROLIPOAMIDE ACETYLTRANSFERASE COMPONENT OF PYRUVATE DEHYDROGENASE COMPLEX"/>
    <property type="match status" value="1"/>
</dbReference>
<dbReference type="GO" id="GO:0016407">
    <property type="term" value="F:acetyltransferase activity"/>
    <property type="evidence" value="ECO:0007669"/>
    <property type="project" value="TreeGrafter"/>
</dbReference>
<comment type="catalytic activity">
    <reaction evidence="9">
        <text>N(6)-[(R)-dihydrolipoyl]-L-lysyl-[protein] + 2-methylpropanoyl-CoA = N(6)-[(R)-S(8)-2-methylpropanoyldihydrolipoyl]-L-lysyl-[protein] + CoA</text>
        <dbReference type="Rhea" id="RHEA:18865"/>
        <dbReference type="Rhea" id="RHEA-COMP:10475"/>
        <dbReference type="Rhea" id="RHEA-COMP:10497"/>
        <dbReference type="ChEBI" id="CHEBI:57287"/>
        <dbReference type="ChEBI" id="CHEBI:57338"/>
        <dbReference type="ChEBI" id="CHEBI:83100"/>
        <dbReference type="ChEBI" id="CHEBI:83142"/>
        <dbReference type="EC" id="2.3.1.168"/>
    </reaction>
    <physiologicalReaction direction="left-to-right" evidence="9">
        <dbReference type="Rhea" id="RHEA:18866"/>
    </physiologicalReaction>
</comment>
<dbReference type="Proteomes" id="UP000789508">
    <property type="component" value="Unassembled WGS sequence"/>
</dbReference>
<comment type="subcellular location">
    <subcellularLocation>
        <location evidence="2">Mitochondrion matrix</location>
    </subcellularLocation>
</comment>